<accession>A0ABV6LRX3</accession>
<feature type="transmembrane region" description="Helical" evidence="1">
    <location>
        <begin position="44"/>
        <end position="67"/>
    </location>
</feature>
<feature type="transmembrane region" description="Helical" evidence="1">
    <location>
        <begin position="79"/>
        <end position="102"/>
    </location>
</feature>
<proteinExistence type="predicted"/>
<evidence type="ECO:0000313" key="2">
    <source>
        <dbReference type="EMBL" id="MFC0524998.1"/>
    </source>
</evidence>
<evidence type="ECO:0000256" key="1">
    <source>
        <dbReference type="SAM" id="Phobius"/>
    </source>
</evidence>
<feature type="transmembrane region" description="Helical" evidence="1">
    <location>
        <begin position="12"/>
        <end position="32"/>
    </location>
</feature>
<comment type="caution">
    <text evidence="2">The sequence shown here is derived from an EMBL/GenBank/DDBJ whole genome shotgun (WGS) entry which is preliminary data.</text>
</comment>
<sequence length="223" mass="25391">MNYTLALGPFVLSAQSFTYILSVLLAMLWLYILQRKHAIVTTQFVPMELAYACTAGVLIWKGSYIILHPIDVFANPLRLIYYNGGTLGIMLGLTSAIGMYYVILRKDSLSTTQLFQLTMSSLLFFVGVYWSASTYIFTIYKEGIVIGIICIFASLSYWFAKNALHNGIFSVRVALSIIPALIFTYIIFHTVHITDWWIWTGFAVWLALYVLDFRVTGKRKCLK</sequence>
<keyword evidence="3" id="KW-1185">Reference proteome</keyword>
<keyword evidence="1" id="KW-0472">Membrane</keyword>
<dbReference type="Proteomes" id="UP001589836">
    <property type="component" value="Unassembled WGS sequence"/>
</dbReference>
<evidence type="ECO:0000313" key="3">
    <source>
        <dbReference type="Proteomes" id="UP001589836"/>
    </source>
</evidence>
<gene>
    <name evidence="2" type="ORF">ACFFGV_15570</name>
</gene>
<feature type="transmembrane region" description="Helical" evidence="1">
    <location>
        <begin position="172"/>
        <end position="190"/>
    </location>
</feature>
<reference evidence="2 3" key="1">
    <citation type="submission" date="2024-09" db="EMBL/GenBank/DDBJ databases">
        <authorList>
            <person name="Sun Q."/>
            <person name="Mori K."/>
        </authorList>
    </citation>
    <scope>NUCLEOTIDE SEQUENCE [LARGE SCALE GENOMIC DNA]</scope>
    <source>
        <strain evidence="2 3">NCAIM B.02529</strain>
    </source>
</reference>
<dbReference type="RefSeq" id="WP_377349661.1">
    <property type="nucleotide sequence ID" value="NZ_JBHLTP010000012.1"/>
</dbReference>
<organism evidence="2 3">
    <name type="scientific">Pontibacillus salicampi</name>
    <dbReference type="NCBI Taxonomy" id="1449801"/>
    <lineage>
        <taxon>Bacteria</taxon>
        <taxon>Bacillati</taxon>
        <taxon>Bacillota</taxon>
        <taxon>Bacilli</taxon>
        <taxon>Bacillales</taxon>
        <taxon>Bacillaceae</taxon>
        <taxon>Pontibacillus</taxon>
    </lineage>
</organism>
<keyword evidence="1" id="KW-0812">Transmembrane</keyword>
<keyword evidence="1" id="KW-1133">Transmembrane helix</keyword>
<name>A0ABV6LRX3_9BACI</name>
<feature type="transmembrane region" description="Helical" evidence="1">
    <location>
        <begin position="143"/>
        <end position="160"/>
    </location>
</feature>
<dbReference type="EMBL" id="JBHLTP010000012">
    <property type="protein sequence ID" value="MFC0524998.1"/>
    <property type="molecule type" value="Genomic_DNA"/>
</dbReference>
<feature type="transmembrane region" description="Helical" evidence="1">
    <location>
        <begin position="196"/>
        <end position="215"/>
    </location>
</feature>
<protein>
    <submittedName>
        <fullName evidence="2">Uncharacterized protein</fullName>
    </submittedName>
</protein>
<feature type="transmembrane region" description="Helical" evidence="1">
    <location>
        <begin position="114"/>
        <end position="137"/>
    </location>
</feature>